<feature type="region of interest" description="Disordered" evidence="2">
    <location>
        <begin position="319"/>
        <end position="364"/>
    </location>
</feature>
<evidence type="ECO:0000313" key="4">
    <source>
        <dbReference type="EMBL" id="KAE9400561.1"/>
    </source>
</evidence>
<dbReference type="SMART" id="SM00360">
    <property type="entry name" value="RRM"/>
    <property type="match status" value="2"/>
</dbReference>
<dbReference type="CDD" id="cd00590">
    <property type="entry name" value="RRM_SF"/>
    <property type="match status" value="1"/>
</dbReference>
<feature type="compositionally biased region" description="Polar residues" evidence="2">
    <location>
        <begin position="355"/>
        <end position="364"/>
    </location>
</feature>
<sequence>MPSKSFTRTWGTRFDSLPSSSPPPASPKSTAATDNSSPQQSIDTRVNKARMPHDASIFVGSLPVNVDHDTLRQSLLAYLAEVAPVVSIKVIRDNKGGTCAFVQCEDAGSATNLLQNLHSSTPKLFMGRQLRFEQAMAYRSLLISYRTPTEPIMTIDGSPSPTETVELTLPFAMRIHKHRNAKSSDIFYNEQAIEHSFPSQYTFFREPVICDTATLKEICGFFGPLEHFKQYKTEAIDGDDNKNPTLYPSPHDAPRKPNMAVSCFDVKFSFREDCINALMTLRRVPHLTVTWAHPSPEREMSRQMAHRIHHPYSLFPRIRPNSISTTSDHSRTPSVNDFAPNGDAKDWNPVPQPPSATSMSQTSTCVDPKSKIWLETDFPPLVDPKDLKFESGGVWVEKKPSAEAEKDGESFVDGSSEPHVFGTASSQDGLLDNVHPLASGLGPRASITPLDVGQELEFSHTPSLARSPVTPKTPGSVFPPTPTSFHGGQPGGLFSKEMDDYSYVGEEILVDESALDPTTLFVGGLEMHGPGSWDEEKVYDYFSQRFGGVESVKMIRPSSGKPAFAFVKFNNTEGPARAVYELHNRVVEGRAMRVQLRDCNPTRGAFRGGRGRGRYSNFSHGHRRRQSAQNESKKDKSVDASCGEPLTIEEATVETVDAAAGPDSSPVEPSPEYAEPTPVEVIPAPNVSEIEPSSETYREWYEFAGNINQPPQPPTTPPPGGSLVPEIGPDMPLYPAPAFYTPGPWMHQYPPPHMPYPVAYYPFPAVPPNGPPPRYPGSSGSDGSGPNSVPVVPWNGINYGYIPYSGYHPRPTERPQEQQAPPVVPTGFFQNEAGTLIPVYPRATIDQYMTNNPNQRNSPPIGIPVTVPAPAPSPVSILSGGPVQAPWPQCIPPPFGSNQFPHRIQGPPPNQLPAQSSGWMNTGPPMSFQLPHSLPSPNMPALGAPPFREGFQNGGLGNGNKRHRHLSHGRGRGGNHRGRGNASMGNPPHADGHLIRHGQFNSGQIIGDWTHWPEAHQEVGKSFIS</sequence>
<feature type="compositionally biased region" description="Polar residues" evidence="2">
    <location>
        <begin position="34"/>
        <end position="44"/>
    </location>
</feature>
<protein>
    <recommendedName>
        <fullName evidence="3">RRM domain-containing protein</fullName>
    </recommendedName>
</protein>
<feature type="compositionally biased region" description="Polar residues" evidence="2">
    <location>
        <begin position="321"/>
        <end position="335"/>
    </location>
</feature>
<dbReference type="PANTHER" id="PTHR15241:SF304">
    <property type="entry name" value="RRM DOMAIN-CONTAINING PROTEIN"/>
    <property type="match status" value="1"/>
</dbReference>
<feature type="domain" description="RRM" evidence="3">
    <location>
        <begin position="55"/>
        <end position="137"/>
    </location>
</feature>
<accession>A0A6A4HS22</accession>
<dbReference type="OrthoDB" id="410044at2759"/>
<dbReference type="Pfam" id="PF00076">
    <property type="entry name" value="RRM_1"/>
    <property type="match status" value="2"/>
</dbReference>
<feature type="compositionally biased region" description="Basic residues" evidence="2">
    <location>
        <begin position="960"/>
        <end position="979"/>
    </location>
</feature>
<dbReference type="InterPro" id="IPR000504">
    <property type="entry name" value="RRM_dom"/>
</dbReference>
<evidence type="ECO:0000256" key="2">
    <source>
        <dbReference type="SAM" id="MobiDB-lite"/>
    </source>
</evidence>
<evidence type="ECO:0000256" key="1">
    <source>
        <dbReference type="PROSITE-ProRule" id="PRU00176"/>
    </source>
</evidence>
<name>A0A6A4HS22_9AGAR</name>
<gene>
    <name evidence="4" type="ORF">BT96DRAFT_642456</name>
</gene>
<feature type="region of interest" description="Disordered" evidence="2">
    <location>
        <begin position="1"/>
        <end position="45"/>
    </location>
</feature>
<dbReference type="EMBL" id="ML769455">
    <property type="protein sequence ID" value="KAE9400561.1"/>
    <property type="molecule type" value="Genomic_DNA"/>
</dbReference>
<dbReference type="Proteomes" id="UP000799118">
    <property type="component" value="Unassembled WGS sequence"/>
</dbReference>
<feature type="region of interest" description="Disordered" evidence="2">
    <location>
        <begin position="602"/>
        <end position="678"/>
    </location>
</feature>
<feature type="compositionally biased region" description="Low complexity" evidence="2">
    <location>
        <begin position="649"/>
        <end position="660"/>
    </location>
</feature>
<feature type="region of interest" description="Disordered" evidence="2">
    <location>
        <begin position="956"/>
        <end position="996"/>
    </location>
</feature>
<dbReference type="PANTHER" id="PTHR15241">
    <property type="entry name" value="TRANSFORMER-2-RELATED"/>
    <property type="match status" value="1"/>
</dbReference>
<reference evidence="4" key="1">
    <citation type="journal article" date="2019" name="Environ. Microbiol.">
        <title>Fungal ecological strategies reflected in gene transcription - a case study of two litter decomposers.</title>
        <authorList>
            <person name="Barbi F."/>
            <person name="Kohler A."/>
            <person name="Barry K."/>
            <person name="Baskaran P."/>
            <person name="Daum C."/>
            <person name="Fauchery L."/>
            <person name="Ihrmark K."/>
            <person name="Kuo A."/>
            <person name="LaButti K."/>
            <person name="Lipzen A."/>
            <person name="Morin E."/>
            <person name="Grigoriev I.V."/>
            <person name="Henrissat B."/>
            <person name="Lindahl B."/>
            <person name="Martin F."/>
        </authorList>
    </citation>
    <scope>NUCLEOTIDE SEQUENCE</scope>
    <source>
        <strain evidence="4">JB14</strain>
    </source>
</reference>
<dbReference type="PROSITE" id="PS50102">
    <property type="entry name" value="RRM"/>
    <property type="match status" value="2"/>
</dbReference>
<organism evidence="4 5">
    <name type="scientific">Gymnopus androsaceus JB14</name>
    <dbReference type="NCBI Taxonomy" id="1447944"/>
    <lineage>
        <taxon>Eukaryota</taxon>
        <taxon>Fungi</taxon>
        <taxon>Dikarya</taxon>
        <taxon>Basidiomycota</taxon>
        <taxon>Agaricomycotina</taxon>
        <taxon>Agaricomycetes</taxon>
        <taxon>Agaricomycetidae</taxon>
        <taxon>Agaricales</taxon>
        <taxon>Marasmiineae</taxon>
        <taxon>Omphalotaceae</taxon>
        <taxon>Gymnopus</taxon>
    </lineage>
</organism>
<dbReference type="SUPFAM" id="SSF54928">
    <property type="entry name" value="RNA-binding domain, RBD"/>
    <property type="match status" value="2"/>
</dbReference>
<keyword evidence="1" id="KW-0694">RNA-binding</keyword>
<dbReference type="InterPro" id="IPR012677">
    <property type="entry name" value="Nucleotide-bd_a/b_plait_sf"/>
</dbReference>
<evidence type="ECO:0000313" key="5">
    <source>
        <dbReference type="Proteomes" id="UP000799118"/>
    </source>
</evidence>
<feature type="domain" description="RRM" evidence="3">
    <location>
        <begin position="518"/>
        <end position="599"/>
    </location>
</feature>
<evidence type="ECO:0000259" key="3">
    <source>
        <dbReference type="PROSITE" id="PS50102"/>
    </source>
</evidence>
<dbReference type="GO" id="GO:0003723">
    <property type="term" value="F:RNA binding"/>
    <property type="evidence" value="ECO:0007669"/>
    <property type="project" value="UniProtKB-UniRule"/>
</dbReference>
<dbReference type="AlphaFoldDB" id="A0A6A4HS22"/>
<keyword evidence="5" id="KW-1185">Reference proteome</keyword>
<proteinExistence type="predicted"/>
<feature type="compositionally biased region" description="Polar residues" evidence="2">
    <location>
        <begin position="1"/>
        <end position="10"/>
    </location>
</feature>
<dbReference type="InterPro" id="IPR035979">
    <property type="entry name" value="RBD_domain_sf"/>
</dbReference>
<dbReference type="Gene3D" id="3.30.70.330">
    <property type="match status" value="2"/>
</dbReference>